<keyword evidence="1" id="KW-0812">Transmembrane</keyword>
<accession>A0ABD2PXJ1</accession>
<dbReference type="Proteomes" id="UP001626550">
    <property type="component" value="Unassembled WGS sequence"/>
</dbReference>
<dbReference type="EMBL" id="JBJKFK010002396">
    <property type="protein sequence ID" value="KAL3311171.1"/>
    <property type="molecule type" value="Genomic_DNA"/>
</dbReference>
<name>A0ABD2PXJ1_9PLAT</name>
<dbReference type="InterPro" id="IPR050327">
    <property type="entry name" value="Proton-linked_MCT"/>
</dbReference>
<dbReference type="AlphaFoldDB" id="A0ABD2PXJ1"/>
<gene>
    <name evidence="2" type="ORF">Ciccas_010249</name>
</gene>
<dbReference type="PANTHER" id="PTHR11360">
    <property type="entry name" value="MONOCARBOXYLATE TRANSPORTER"/>
    <property type="match status" value="1"/>
</dbReference>
<keyword evidence="1" id="KW-0472">Membrane</keyword>
<organism evidence="2 3">
    <name type="scientific">Cichlidogyrus casuarinus</name>
    <dbReference type="NCBI Taxonomy" id="1844966"/>
    <lineage>
        <taxon>Eukaryota</taxon>
        <taxon>Metazoa</taxon>
        <taxon>Spiralia</taxon>
        <taxon>Lophotrochozoa</taxon>
        <taxon>Platyhelminthes</taxon>
        <taxon>Monogenea</taxon>
        <taxon>Monopisthocotylea</taxon>
        <taxon>Dactylogyridea</taxon>
        <taxon>Ancyrocephalidae</taxon>
        <taxon>Cichlidogyrus</taxon>
    </lineage>
</organism>
<sequence length="156" mass="16992">MARKKLSACSVQDEDPNSINLDEITPIRPPDGGYAWVVMIASFVCMVLVDGTCFSYGLLIDDLQDSFKTNKMTMTFAGSLITGSYLIFGPLASGLSNFYNHRTLVIMGSFISSAAVGISTFLTNVYAFIFVFGVVGGKRHAPYYFSLAIDPNKKQA</sequence>
<dbReference type="SUPFAM" id="SSF103473">
    <property type="entry name" value="MFS general substrate transporter"/>
    <property type="match status" value="1"/>
</dbReference>
<dbReference type="InterPro" id="IPR036259">
    <property type="entry name" value="MFS_trans_sf"/>
</dbReference>
<evidence type="ECO:0000256" key="1">
    <source>
        <dbReference type="SAM" id="Phobius"/>
    </source>
</evidence>
<feature type="transmembrane region" description="Helical" evidence="1">
    <location>
        <begin position="34"/>
        <end position="60"/>
    </location>
</feature>
<dbReference type="Gene3D" id="1.20.1250.20">
    <property type="entry name" value="MFS general substrate transporter like domains"/>
    <property type="match status" value="1"/>
</dbReference>
<feature type="transmembrane region" description="Helical" evidence="1">
    <location>
        <begin position="104"/>
        <end position="135"/>
    </location>
</feature>
<dbReference type="PANTHER" id="PTHR11360:SF286">
    <property type="entry name" value="GH22266P"/>
    <property type="match status" value="1"/>
</dbReference>
<evidence type="ECO:0000313" key="2">
    <source>
        <dbReference type="EMBL" id="KAL3311171.1"/>
    </source>
</evidence>
<feature type="transmembrane region" description="Helical" evidence="1">
    <location>
        <begin position="72"/>
        <end position="92"/>
    </location>
</feature>
<keyword evidence="1" id="KW-1133">Transmembrane helix</keyword>
<evidence type="ECO:0008006" key="4">
    <source>
        <dbReference type="Google" id="ProtNLM"/>
    </source>
</evidence>
<comment type="caution">
    <text evidence="2">The sequence shown here is derived from an EMBL/GenBank/DDBJ whole genome shotgun (WGS) entry which is preliminary data.</text>
</comment>
<feature type="non-terminal residue" evidence="2">
    <location>
        <position position="156"/>
    </location>
</feature>
<keyword evidence="3" id="KW-1185">Reference proteome</keyword>
<protein>
    <recommendedName>
        <fullName evidence="4">Monocarboxylate transporter</fullName>
    </recommendedName>
</protein>
<proteinExistence type="predicted"/>
<reference evidence="2 3" key="1">
    <citation type="submission" date="2024-11" db="EMBL/GenBank/DDBJ databases">
        <title>Adaptive evolution of stress response genes in parasites aligns with host niche diversity.</title>
        <authorList>
            <person name="Hahn C."/>
            <person name="Resl P."/>
        </authorList>
    </citation>
    <scope>NUCLEOTIDE SEQUENCE [LARGE SCALE GENOMIC DNA]</scope>
    <source>
        <strain evidence="2">EGGRZ-B1_66</strain>
        <tissue evidence="2">Body</tissue>
    </source>
</reference>
<evidence type="ECO:0000313" key="3">
    <source>
        <dbReference type="Proteomes" id="UP001626550"/>
    </source>
</evidence>